<evidence type="ECO:0000313" key="2">
    <source>
        <dbReference type="Proteomes" id="UP000276407"/>
    </source>
</evidence>
<dbReference type="KEGG" id="lkm:EFP84_14415"/>
<sequence length="348" mass="38678">MNCRIPFFCSLESKVIPLLPRRIRNNFSISVLVILILGCNPKSANGTDKGKNEFFLIGILAANPPDIPKAREGNQKPIPEIPEIVLPAEIASLSPKNASTYVLDWTDLGIKSFDNSCSVNGNNGNVQIQRTLPTTKLILEVKFTQNVNGGNIQVFRKGIQVPGNFTMSDGRTARFESDDPGDFASFFPYSATASNFTRMSDGTEILPVTWQFRTNFSGTKGFASTITENCNMINGKNRCSVTAIQQMTEELQDAFKQGDSSYFYSDLSYYEIYNNNLLSYGYLVMECPGPSVIPAKVQEKEFWSLETRATFSDIPINAQSGNYRVDSVTIGYTSDPNDDGFFQFTVFK</sequence>
<protein>
    <submittedName>
        <fullName evidence="1">Uncharacterized protein</fullName>
    </submittedName>
</protein>
<organism evidence="1 2">
    <name type="scientific">Leptospira kmetyi</name>
    <dbReference type="NCBI Taxonomy" id="408139"/>
    <lineage>
        <taxon>Bacteria</taxon>
        <taxon>Pseudomonadati</taxon>
        <taxon>Spirochaetota</taxon>
        <taxon>Spirochaetia</taxon>
        <taxon>Leptospirales</taxon>
        <taxon>Leptospiraceae</taxon>
        <taxon>Leptospira</taxon>
    </lineage>
</organism>
<name>A0AAD0XQ84_9LEPT</name>
<reference evidence="1 2" key="1">
    <citation type="submission" date="2018-11" db="EMBL/GenBank/DDBJ databases">
        <title>Complete genome sequence of Leptospira kmetyi isolate LS 001/16 from soil sample associated with a leptospirosis patient in Kelantan.</title>
        <authorList>
            <person name="Muhammad Yusoff F."/>
            <person name="Muhammad Yusoff S."/>
            <person name="Ahmad M.N."/>
            <person name="Yusof N.Y."/>
            <person name="Aziah I."/>
        </authorList>
    </citation>
    <scope>NUCLEOTIDE SEQUENCE [LARGE SCALE GENOMIC DNA]</scope>
    <source>
        <strain evidence="1 2">LS 001/16</strain>
    </source>
</reference>
<proteinExistence type="predicted"/>
<dbReference type="EMBL" id="CP033614">
    <property type="protein sequence ID" value="AYV56575.1"/>
    <property type="molecule type" value="Genomic_DNA"/>
</dbReference>
<evidence type="ECO:0000313" key="1">
    <source>
        <dbReference type="EMBL" id="AYV56575.1"/>
    </source>
</evidence>
<accession>A0AAD0XQ84</accession>
<dbReference type="Proteomes" id="UP000276407">
    <property type="component" value="Chromosome 1"/>
</dbReference>
<gene>
    <name evidence="1" type="ORF">EFP84_14415</name>
</gene>
<dbReference type="AlphaFoldDB" id="A0AAD0XQ84"/>